<evidence type="ECO:0000256" key="6">
    <source>
        <dbReference type="ARBA" id="ARBA00066016"/>
    </source>
</evidence>
<reference evidence="12" key="1">
    <citation type="submission" date="2023-01" db="EMBL/GenBank/DDBJ databases">
        <title>Metagenome sequencing of chrysophaentin producing Chrysophaeum taylorii.</title>
        <authorList>
            <person name="Davison J."/>
            <person name="Bewley C."/>
        </authorList>
    </citation>
    <scope>NUCLEOTIDE SEQUENCE</scope>
    <source>
        <strain evidence="12">NIES-1699</strain>
    </source>
</reference>
<name>A0AAD7UD35_9STRA</name>
<dbReference type="EMBL" id="JAQMWT010000366">
    <property type="protein sequence ID" value="KAJ8602796.1"/>
    <property type="molecule type" value="Genomic_DNA"/>
</dbReference>
<feature type="compositionally biased region" description="Pro residues" evidence="10">
    <location>
        <begin position="204"/>
        <end position="213"/>
    </location>
</feature>
<dbReference type="Gene3D" id="1.10.260.100">
    <property type="match status" value="2"/>
</dbReference>
<dbReference type="PROSITE" id="PS50293">
    <property type="entry name" value="TPR_REGION"/>
    <property type="match status" value="2"/>
</dbReference>
<comment type="subcellular location">
    <subcellularLocation>
        <location evidence="1">Cytoplasm</location>
    </subcellularLocation>
</comment>
<evidence type="ECO:0000256" key="5">
    <source>
        <dbReference type="ARBA" id="ARBA00056105"/>
    </source>
</evidence>
<dbReference type="SMART" id="SM00727">
    <property type="entry name" value="STI1"/>
    <property type="match status" value="2"/>
</dbReference>
<feature type="repeat" description="TPR" evidence="9">
    <location>
        <begin position="2"/>
        <end position="35"/>
    </location>
</feature>
<dbReference type="SUPFAM" id="SSF48452">
    <property type="entry name" value="TPR-like"/>
    <property type="match status" value="3"/>
</dbReference>
<evidence type="ECO:0000256" key="9">
    <source>
        <dbReference type="PROSITE-ProRule" id="PRU00339"/>
    </source>
</evidence>
<evidence type="ECO:0000313" key="13">
    <source>
        <dbReference type="Proteomes" id="UP001230188"/>
    </source>
</evidence>
<feature type="domain" description="STI1" evidence="11">
    <location>
        <begin position="493"/>
        <end position="532"/>
    </location>
</feature>
<sequence length="544" mass="60349">MAEAAKALGNKALQAKQYDEAVAHYTQAIELDPQQHTYYSNRAAALTSKGDYSAALSDAEKCISLKPEWPKGYSRKGAALHAMKRYEEAKTAYEAGLTVAPQDGALRQGLADVTKLVQNPFAKAFGQDLIPRIAQHPTLRHKLGDATFMTKLRILQSNPQQAMSTMFSDPDMQAVISLALGLDIHMPKEGEDEEPSPMEEAAPAPAPAPPPAVRTPEEQKELDAKEAAREWKAKGNALYKEKKFDQALEMYDKAIETDPSDVTYLNNKLAAYFEQKLYDKVIEEGEKAIAVGREHRADFEVLAKIYVRMGKAAAKTDKQRALEFYRSAQVEHFTKDTERTIKLMELEMRKAKALAYVDPEKAIEAKEKGNVAFRGGDFPTAIREYEEAVKRDPKNPSYYNNLAAALSKIGDFQGAKQNCDKALEIDPNYVKAICKRADIEFLMKEYHKALESYKKGLSIEPDNAACKQGLQKVTVAINQGGADQERTQHAMADPEIQAILQDPVIRTIISQMSTDPTSANKALADPLIRAKIEKLIASGILQVK</sequence>
<dbReference type="Proteomes" id="UP001230188">
    <property type="component" value="Unassembled WGS sequence"/>
</dbReference>
<feature type="repeat" description="TPR" evidence="9">
    <location>
        <begin position="430"/>
        <end position="463"/>
    </location>
</feature>
<evidence type="ECO:0000259" key="11">
    <source>
        <dbReference type="SMART" id="SM00727"/>
    </source>
</evidence>
<evidence type="ECO:0000256" key="10">
    <source>
        <dbReference type="SAM" id="MobiDB-lite"/>
    </source>
</evidence>
<proteinExistence type="predicted"/>
<feature type="compositionally biased region" description="Basic and acidic residues" evidence="10">
    <location>
        <begin position="215"/>
        <end position="227"/>
    </location>
</feature>
<accession>A0AAD7UD35</accession>
<evidence type="ECO:0000256" key="8">
    <source>
        <dbReference type="ARBA" id="ARBA00076447"/>
    </source>
</evidence>
<protein>
    <recommendedName>
        <fullName evidence="7">Hsp70-Hsp90 organising protein</fullName>
    </recommendedName>
    <alternativeName>
        <fullName evidence="8">Stress-inducible protein 1</fullName>
    </alternativeName>
</protein>
<dbReference type="PROSITE" id="PS50005">
    <property type="entry name" value="TPR"/>
    <property type="match status" value="6"/>
</dbReference>
<comment type="subunit">
    <text evidence="6">Monomer. Homodimer. Forms a complex composed of HOP and chaperones HSP70 and HSP90; the interaction is stronger in the absence of ATP. Interacts (via TPR 1, 2, 3, 7, 8 and 9 repeats) with HSP70 (via C-terminus); the interaction is direct and is stronger in the absence of ATP. Interacts (via TPR 4, 5 and 6 repeats) with HSP90 (via C-terminus); the interaction is direct.</text>
</comment>
<comment type="function">
    <text evidence="5">Acts as a co-chaperone and mediates the association of the chaperones HSP70 and HSP90 probably facilitating substrate transfer from HSP70 to HSP90. Stimulates HSP70 ATPase activity and, in contrast, inhibits HSP90 ATPase activity.</text>
</comment>
<feature type="domain" description="STI1" evidence="11">
    <location>
        <begin position="136"/>
        <end position="176"/>
    </location>
</feature>
<dbReference type="GO" id="GO:0051879">
    <property type="term" value="F:Hsp90 protein binding"/>
    <property type="evidence" value="ECO:0007669"/>
    <property type="project" value="TreeGrafter"/>
</dbReference>
<dbReference type="InterPro" id="IPR019734">
    <property type="entry name" value="TPR_rpt"/>
</dbReference>
<dbReference type="PANTHER" id="PTHR22904">
    <property type="entry name" value="TPR REPEAT CONTAINING PROTEIN"/>
    <property type="match status" value="1"/>
</dbReference>
<dbReference type="FunFam" id="1.25.40.10:FF:000020">
    <property type="entry name" value="Stress-induced phosphoprotein 1"/>
    <property type="match status" value="1"/>
</dbReference>
<dbReference type="Pfam" id="PF00515">
    <property type="entry name" value="TPR_1"/>
    <property type="match status" value="1"/>
</dbReference>
<gene>
    <name evidence="12" type="ORF">CTAYLR_002605</name>
</gene>
<comment type="caution">
    <text evidence="12">The sequence shown here is derived from an EMBL/GenBank/DDBJ whole genome shotgun (WGS) entry which is preliminary data.</text>
</comment>
<dbReference type="SMART" id="SM00028">
    <property type="entry name" value="TPR"/>
    <property type="match status" value="8"/>
</dbReference>
<dbReference type="Gene3D" id="1.25.40.10">
    <property type="entry name" value="Tetratricopeptide repeat domain"/>
    <property type="match status" value="3"/>
</dbReference>
<evidence type="ECO:0000313" key="12">
    <source>
        <dbReference type="EMBL" id="KAJ8602796.1"/>
    </source>
</evidence>
<dbReference type="InterPro" id="IPR041243">
    <property type="entry name" value="STI1/HOP_DP"/>
</dbReference>
<feature type="repeat" description="TPR" evidence="9">
    <location>
        <begin position="228"/>
        <end position="261"/>
    </location>
</feature>
<keyword evidence="2" id="KW-0963">Cytoplasm</keyword>
<evidence type="ECO:0000256" key="1">
    <source>
        <dbReference type="ARBA" id="ARBA00004496"/>
    </source>
</evidence>
<evidence type="ECO:0000256" key="3">
    <source>
        <dbReference type="ARBA" id="ARBA00022737"/>
    </source>
</evidence>
<evidence type="ECO:0000256" key="4">
    <source>
        <dbReference type="ARBA" id="ARBA00022803"/>
    </source>
</evidence>
<dbReference type="InterPro" id="IPR011990">
    <property type="entry name" value="TPR-like_helical_dom_sf"/>
</dbReference>
<feature type="repeat" description="TPR" evidence="9">
    <location>
        <begin position="70"/>
        <end position="103"/>
    </location>
</feature>
<keyword evidence="13" id="KW-1185">Reference proteome</keyword>
<evidence type="ECO:0000256" key="2">
    <source>
        <dbReference type="ARBA" id="ARBA00022490"/>
    </source>
</evidence>
<dbReference type="FunFam" id="1.10.260.100:FF:000002">
    <property type="entry name" value="Stress-induced-phosphoprotein 1 (Hsp70/Hsp90-organizing)"/>
    <property type="match status" value="1"/>
</dbReference>
<dbReference type="Pfam" id="PF17830">
    <property type="entry name" value="STI1-HOP_DP"/>
    <property type="match status" value="2"/>
</dbReference>
<dbReference type="InterPro" id="IPR006636">
    <property type="entry name" value="STI1_HS-bd"/>
</dbReference>
<dbReference type="AlphaFoldDB" id="A0AAD7UD35"/>
<dbReference type="PANTHER" id="PTHR22904:SF523">
    <property type="entry name" value="STRESS-INDUCED-PHOSPHOPROTEIN 1"/>
    <property type="match status" value="1"/>
</dbReference>
<feature type="region of interest" description="Disordered" evidence="10">
    <location>
        <begin position="187"/>
        <end position="227"/>
    </location>
</feature>
<dbReference type="GO" id="GO:0005737">
    <property type="term" value="C:cytoplasm"/>
    <property type="evidence" value="ECO:0007669"/>
    <property type="project" value="UniProtKB-SubCell"/>
</dbReference>
<evidence type="ECO:0000256" key="7">
    <source>
        <dbReference type="ARBA" id="ARBA00074766"/>
    </source>
</evidence>
<feature type="repeat" description="TPR" evidence="9">
    <location>
        <begin position="396"/>
        <end position="429"/>
    </location>
</feature>
<keyword evidence="3" id="KW-0677">Repeat</keyword>
<feature type="repeat" description="TPR" evidence="9">
    <location>
        <begin position="362"/>
        <end position="395"/>
    </location>
</feature>
<keyword evidence="4 9" id="KW-0802">TPR repeat</keyword>
<dbReference type="Pfam" id="PF13414">
    <property type="entry name" value="TPR_11"/>
    <property type="match status" value="2"/>
</dbReference>
<dbReference type="Pfam" id="PF13181">
    <property type="entry name" value="TPR_8"/>
    <property type="match status" value="2"/>
</dbReference>
<organism evidence="12 13">
    <name type="scientific">Chrysophaeum taylorii</name>
    <dbReference type="NCBI Taxonomy" id="2483200"/>
    <lineage>
        <taxon>Eukaryota</taxon>
        <taxon>Sar</taxon>
        <taxon>Stramenopiles</taxon>
        <taxon>Ochrophyta</taxon>
        <taxon>Pelagophyceae</taxon>
        <taxon>Pelagomonadales</taxon>
        <taxon>Pelagomonadaceae</taxon>
        <taxon>Chrysophaeum</taxon>
    </lineage>
</organism>